<reference evidence="6 7" key="1">
    <citation type="journal article" date="2012" name="J. Bacteriol.">
        <title>Genome Sequence of the Filamentous Bacterium Fibrisoma limi BUZ 3T.</title>
        <authorList>
            <person name="Filippini M."/>
            <person name="Qi W."/>
            <person name="Jaenicke S."/>
            <person name="Goesmann A."/>
            <person name="Smits T.H."/>
            <person name="Bagheri H.C."/>
        </authorList>
    </citation>
    <scope>NUCLEOTIDE SEQUENCE [LARGE SCALE GENOMIC DNA]</scope>
    <source>
        <strain evidence="7">BUZ 3T</strain>
    </source>
</reference>
<evidence type="ECO:0000256" key="1">
    <source>
        <dbReference type="ARBA" id="ARBA00004370"/>
    </source>
</evidence>
<dbReference type="eggNOG" id="COG1212">
    <property type="taxonomic scope" value="Bacteria"/>
</dbReference>
<dbReference type="CDD" id="cd02517">
    <property type="entry name" value="CMP-KDO-Synthetase"/>
    <property type="match status" value="1"/>
</dbReference>
<dbReference type="STRING" id="1185876.BN8_01309"/>
<comment type="catalytic activity">
    <reaction evidence="5">
        <text>3-deoxy-alpha-D-manno-oct-2-ulosonate + CTP = CMP-3-deoxy-beta-D-manno-octulosonate + diphosphate</text>
        <dbReference type="Rhea" id="RHEA:23448"/>
        <dbReference type="ChEBI" id="CHEBI:33019"/>
        <dbReference type="ChEBI" id="CHEBI:37563"/>
        <dbReference type="ChEBI" id="CHEBI:85986"/>
        <dbReference type="ChEBI" id="CHEBI:85987"/>
        <dbReference type="EC" id="2.7.7.38"/>
    </reaction>
</comment>
<dbReference type="InterPro" id="IPR004528">
    <property type="entry name" value="KdsB"/>
</dbReference>
<comment type="pathway">
    <text evidence="5">Nucleotide-sugar biosynthesis; CMP-3-deoxy-D-manno-octulosonate biosynthesis; CMP-3-deoxy-D-manno-octulosonate from 3-deoxy-D-manno-octulosonate and CTP: step 1/1.</text>
</comment>
<sequence>MIIGIIPSRYASTRFPGKPLADIDGKPMIQRVLEQARQVKAFAHVLVATDDDRIANVVREAGGVAVMTRSDHPSGTDRCWEAYSRLVTDGTVSASPSNYIINIQGDEPYINPAQIDELAAVLDGTVELATQMSPVDSAEVLHSPNEVKITVSGRGEALYFSRQPIPYLRGVDDMSVWHERHAYHRHIGLYAYRADILEQITQLPPSSLEKAESLEQLRWLEAGYRIKLVPTRYQSQSVDAPADVEKALLSRRP</sequence>
<dbReference type="NCBIfam" id="NF003950">
    <property type="entry name" value="PRK05450.1-3"/>
    <property type="match status" value="1"/>
</dbReference>
<evidence type="ECO:0000256" key="2">
    <source>
        <dbReference type="ARBA" id="ARBA00022679"/>
    </source>
</evidence>
<accession>I2GEJ4</accession>
<dbReference type="GO" id="GO:0016020">
    <property type="term" value="C:membrane"/>
    <property type="evidence" value="ECO:0007669"/>
    <property type="project" value="UniProtKB-SubCell"/>
</dbReference>
<dbReference type="Proteomes" id="UP000009309">
    <property type="component" value="Unassembled WGS sequence"/>
</dbReference>
<keyword evidence="3 5" id="KW-0548">Nucleotidyltransferase</keyword>
<keyword evidence="2 5" id="KW-0808">Transferase</keyword>
<dbReference type="SUPFAM" id="SSF53448">
    <property type="entry name" value="Nucleotide-diphospho-sugar transferases"/>
    <property type="match status" value="1"/>
</dbReference>
<evidence type="ECO:0000313" key="7">
    <source>
        <dbReference type="Proteomes" id="UP000009309"/>
    </source>
</evidence>
<dbReference type="GO" id="GO:0009103">
    <property type="term" value="P:lipopolysaccharide biosynthetic process"/>
    <property type="evidence" value="ECO:0007669"/>
    <property type="project" value="UniProtKB-UniRule"/>
</dbReference>
<evidence type="ECO:0000256" key="4">
    <source>
        <dbReference type="ARBA" id="ARBA00022985"/>
    </source>
</evidence>
<comment type="similarity">
    <text evidence="5">Belongs to the KdsB family.</text>
</comment>
<keyword evidence="7" id="KW-1185">Reference proteome</keyword>
<dbReference type="GO" id="GO:0005829">
    <property type="term" value="C:cytosol"/>
    <property type="evidence" value="ECO:0007669"/>
    <property type="project" value="TreeGrafter"/>
</dbReference>
<gene>
    <name evidence="5" type="primary">kdsB</name>
    <name evidence="6" type="ORF">BN8_01309</name>
</gene>
<dbReference type="Pfam" id="PF02348">
    <property type="entry name" value="CTP_transf_3"/>
    <property type="match status" value="1"/>
</dbReference>
<dbReference type="NCBIfam" id="TIGR00466">
    <property type="entry name" value="kdsB"/>
    <property type="match status" value="1"/>
</dbReference>
<organism evidence="6 7">
    <name type="scientific">Fibrisoma limi BUZ 3</name>
    <dbReference type="NCBI Taxonomy" id="1185876"/>
    <lineage>
        <taxon>Bacteria</taxon>
        <taxon>Pseudomonadati</taxon>
        <taxon>Bacteroidota</taxon>
        <taxon>Cytophagia</taxon>
        <taxon>Cytophagales</taxon>
        <taxon>Spirosomataceae</taxon>
        <taxon>Fibrisoma</taxon>
    </lineage>
</organism>
<comment type="caution">
    <text evidence="6">The sequence shown here is derived from an EMBL/GenBank/DDBJ whole genome shotgun (WGS) entry which is preliminary data.</text>
</comment>
<dbReference type="Gene3D" id="3.90.550.10">
    <property type="entry name" value="Spore Coat Polysaccharide Biosynthesis Protein SpsA, Chain A"/>
    <property type="match status" value="1"/>
</dbReference>
<dbReference type="InterPro" id="IPR029044">
    <property type="entry name" value="Nucleotide-diphossugar_trans"/>
</dbReference>
<dbReference type="FunFam" id="3.90.550.10:FF:000011">
    <property type="entry name" value="3-deoxy-manno-octulosonate cytidylyltransferase"/>
    <property type="match status" value="1"/>
</dbReference>
<evidence type="ECO:0000256" key="5">
    <source>
        <dbReference type="HAMAP-Rule" id="MF_00057"/>
    </source>
</evidence>
<keyword evidence="5" id="KW-0963">Cytoplasm</keyword>
<dbReference type="OrthoDB" id="9815559at2"/>
<dbReference type="GO" id="GO:0008690">
    <property type="term" value="F:3-deoxy-manno-octulosonate cytidylyltransferase activity"/>
    <property type="evidence" value="ECO:0007669"/>
    <property type="project" value="UniProtKB-UniRule"/>
</dbReference>
<dbReference type="RefSeq" id="WP_009280903.1">
    <property type="nucleotide sequence ID" value="NZ_CAIT01000005.1"/>
</dbReference>
<comment type="subcellular location">
    <subcellularLocation>
        <location evidence="5">Cytoplasm</location>
    </subcellularLocation>
    <subcellularLocation>
        <location evidence="1">Membrane</location>
    </subcellularLocation>
</comment>
<dbReference type="GO" id="GO:0033468">
    <property type="term" value="P:CMP-keto-3-deoxy-D-manno-octulosonic acid biosynthetic process"/>
    <property type="evidence" value="ECO:0007669"/>
    <property type="project" value="UniProtKB-UniRule"/>
</dbReference>
<dbReference type="PANTHER" id="PTHR42866:SF2">
    <property type="entry name" value="3-DEOXY-MANNO-OCTULOSONATE CYTIDYLYLTRANSFERASE, MITOCHONDRIAL"/>
    <property type="match status" value="1"/>
</dbReference>
<dbReference type="EMBL" id="CAIT01000005">
    <property type="protein sequence ID" value="CCH52319.1"/>
    <property type="molecule type" value="Genomic_DNA"/>
</dbReference>
<keyword evidence="4 5" id="KW-0448">Lipopolysaccharide biosynthesis</keyword>
<dbReference type="PANTHER" id="PTHR42866">
    <property type="entry name" value="3-DEOXY-MANNO-OCTULOSONATE CYTIDYLYLTRANSFERASE"/>
    <property type="match status" value="1"/>
</dbReference>
<protein>
    <recommendedName>
        <fullName evidence="5">3-deoxy-manno-octulosonate cytidylyltransferase</fullName>
        <ecNumber evidence="5">2.7.7.38</ecNumber>
    </recommendedName>
    <alternativeName>
        <fullName evidence="5">CMP-2-keto-3-deoxyoctulosonic acid synthase</fullName>
        <shortName evidence="5">CKS</shortName>
        <shortName evidence="5">CMP-KDO synthase</shortName>
    </alternativeName>
</protein>
<dbReference type="EC" id="2.7.7.38" evidence="5"/>
<name>I2GEJ4_9BACT</name>
<comment type="function">
    <text evidence="5">Activates KDO (a required 8-carbon sugar) for incorporation into bacterial lipopolysaccharide in Gram-negative bacteria.</text>
</comment>
<dbReference type="NCBIfam" id="NF003952">
    <property type="entry name" value="PRK05450.1-5"/>
    <property type="match status" value="1"/>
</dbReference>
<dbReference type="AlphaFoldDB" id="I2GEJ4"/>
<evidence type="ECO:0000313" key="6">
    <source>
        <dbReference type="EMBL" id="CCH52319.1"/>
    </source>
</evidence>
<dbReference type="HAMAP" id="MF_00057">
    <property type="entry name" value="KdsB"/>
    <property type="match status" value="1"/>
</dbReference>
<proteinExistence type="inferred from homology"/>
<dbReference type="InterPro" id="IPR003329">
    <property type="entry name" value="Cytidylyl_trans"/>
</dbReference>
<dbReference type="UniPathway" id="UPA00358">
    <property type="reaction ID" value="UER00476"/>
</dbReference>
<dbReference type="NCBIfam" id="NF009905">
    <property type="entry name" value="PRK13368.1"/>
    <property type="match status" value="1"/>
</dbReference>
<evidence type="ECO:0000256" key="3">
    <source>
        <dbReference type="ARBA" id="ARBA00022695"/>
    </source>
</evidence>